<name>A0A2R6QKR8_ACTCC</name>
<protein>
    <submittedName>
        <fullName evidence="3">Neogenin like</fullName>
    </submittedName>
</protein>
<organism evidence="3 4">
    <name type="scientific">Actinidia chinensis var. chinensis</name>
    <name type="common">Chinese soft-hair kiwi</name>
    <dbReference type="NCBI Taxonomy" id="1590841"/>
    <lineage>
        <taxon>Eukaryota</taxon>
        <taxon>Viridiplantae</taxon>
        <taxon>Streptophyta</taxon>
        <taxon>Embryophyta</taxon>
        <taxon>Tracheophyta</taxon>
        <taxon>Spermatophyta</taxon>
        <taxon>Magnoliopsida</taxon>
        <taxon>eudicotyledons</taxon>
        <taxon>Gunneridae</taxon>
        <taxon>Pentapetalae</taxon>
        <taxon>asterids</taxon>
        <taxon>Ericales</taxon>
        <taxon>Actinidiaceae</taxon>
        <taxon>Actinidia</taxon>
    </lineage>
</organism>
<keyword evidence="2" id="KW-0472">Membrane</keyword>
<keyword evidence="2" id="KW-1133">Transmembrane helix</keyword>
<dbReference type="InParanoid" id="A0A2R6QKR8"/>
<dbReference type="Gramene" id="PSS09994">
    <property type="protein sequence ID" value="PSS09994"/>
    <property type="gene ID" value="CEY00_Acc17082"/>
</dbReference>
<proteinExistence type="predicted"/>
<gene>
    <name evidence="3" type="ORF">CEY00_Acc17082</name>
</gene>
<keyword evidence="2" id="KW-0812">Transmembrane</keyword>
<feature type="compositionally biased region" description="Polar residues" evidence="1">
    <location>
        <begin position="29"/>
        <end position="38"/>
    </location>
</feature>
<dbReference type="InterPro" id="IPR055276">
    <property type="entry name" value="NHL41-like"/>
</dbReference>
<evidence type="ECO:0000313" key="4">
    <source>
        <dbReference type="Proteomes" id="UP000241394"/>
    </source>
</evidence>
<evidence type="ECO:0000313" key="3">
    <source>
        <dbReference type="EMBL" id="PSS09994.1"/>
    </source>
</evidence>
<dbReference type="PANTHER" id="PTHR48436">
    <property type="entry name" value="2, PUTATIVE-RELATED"/>
    <property type="match status" value="1"/>
</dbReference>
<evidence type="ECO:0000256" key="1">
    <source>
        <dbReference type="SAM" id="MobiDB-lite"/>
    </source>
</evidence>
<feature type="region of interest" description="Disordered" evidence="1">
    <location>
        <begin position="29"/>
        <end position="50"/>
    </location>
</feature>
<dbReference type="OMA" id="PKFHHQA"/>
<reference evidence="4" key="2">
    <citation type="journal article" date="2018" name="BMC Genomics">
        <title>A manually annotated Actinidia chinensis var. chinensis (kiwifruit) genome highlights the challenges associated with draft genomes and gene prediction in plants.</title>
        <authorList>
            <person name="Pilkington S.M."/>
            <person name="Crowhurst R."/>
            <person name="Hilario E."/>
            <person name="Nardozza S."/>
            <person name="Fraser L."/>
            <person name="Peng Y."/>
            <person name="Gunaseelan K."/>
            <person name="Simpson R."/>
            <person name="Tahir J."/>
            <person name="Deroles S.C."/>
            <person name="Templeton K."/>
            <person name="Luo Z."/>
            <person name="Davy M."/>
            <person name="Cheng C."/>
            <person name="McNeilage M."/>
            <person name="Scaglione D."/>
            <person name="Liu Y."/>
            <person name="Zhang Q."/>
            <person name="Datson P."/>
            <person name="De Silva N."/>
            <person name="Gardiner S.E."/>
            <person name="Bassett H."/>
            <person name="Chagne D."/>
            <person name="McCallum J."/>
            <person name="Dzierzon H."/>
            <person name="Deng C."/>
            <person name="Wang Y.Y."/>
            <person name="Barron L."/>
            <person name="Manako K."/>
            <person name="Bowen J."/>
            <person name="Foster T.M."/>
            <person name="Erridge Z.A."/>
            <person name="Tiffin H."/>
            <person name="Waite C.N."/>
            <person name="Davies K.M."/>
            <person name="Grierson E.P."/>
            <person name="Laing W.A."/>
            <person name="Kirk R."/>
            <person name="Chen X."/>
            <person name="Wood M."/>
            <person name="Montefiori M."/>
            <person name="Brummell D.A."/>
            <person name="Schwinn K.E."/>
            <person name="Catanach A."/>
            <person name="Fullerton C."/>
            <person name="Li D."/>
            <person name="Meiyalaghan S."/>
            <person name="Nieuwenhuizen N."/>
            <person name="Read N."/>
            <person name="Prakash R."/>
            <person name="Hunter D."/>
            <person name="Zhang H."/>
            <person name="McKenzie M."/>
            <person name="Knabel M."/>
            <person name="Harris A."/>
            <person name="Allan A.C."/>
            <person name="Gleave A."/>
            <person name="Chen A."/>
            <person name="Janssen B.J."/>
            <person name="Plunkett B."/>
            <person name="Ampomah-Dwamena C."/>
            <person name="Voogd C."/>
            <person name="Leif D."/>
            <person name="Lafferty D."/>
            <person name="Souleyre E.J.F."/>
            <person name="Varkonyi-Gasic E."/>
            <person name="Gambi F."/>
            <person name="Hanley J."/>
            <person name="Yao J.L."/>
            <person name="Cheung J."/>
            <person name="David K.M."/>
            <person name="Warren B."/>
            <person name="Marsh K."/>
            <person name="Snowden K.C."/>
            <person name="Lin-Wang K."/>
            <person name="Brian L."/>
            <person name="Martinez-Sanchez M."/>
            <person name="Wang M."/>
            <person name="Ileperuma N."/>
            <person name="Macnee N."/>
            <person name="Campin R."/>
            <person name="McAtee P."/>
            <person name="Drummond R.S.M."/>
            <person name="Espley R.V."/>
            <person name="Ireland H.S."/>
            <person name="Wu R."/>
            <person name="Atkinson R.G."/>
            <person name="Karunairetnam S."/>
            <person name="Bulley S."/>
            <person name="Chunkath S."/>
            <person name="Hanley Z."/>
            <person name="Storey R."/>
            <person name="Thrimawithana A.H."/>
            <person name="Thomson S."/>
            <person name="David C."/>
            <person name="Testolin R."/>
            <person name="Huang H."/>
            <person name="Hellens R.P."/>
            <person name="Schaffer R.J."/>
        </authorList>
    </citation>
    <scope>NUCLEOTIDE SEQUENCE [LARGE SCALE GENOMIC DNA]</scope>
    <source>
        <strain evidence="4">cv. Red5</strain>
    </source>
</reference>
<evidence type="ECO:0000256" key="2">
    <source>
        <dbReference type="SAM" id="Phobius"/>
    </source>
</evidence>
<dbReference type="AlphaFoldDB" id="A0A2R6QKR8"/>
<dbReference type="EMBL" id="NKQK01000015">
    <property type="protein sequence ID" value="PSS09994.1"/>
    <property type="molecule type" value="Genomic_DNA"/>
</dbReference>
<dbReference type="STRING" id="1590841.A0A2R6QKR8"/>
<accession>A0A2R6QKR8</accession>
<dbReference type="PANTHER" id="PTHR48436:SF1">
    <property type="entry name" value="2, PUTATIVE-RELATED"/>
    <property type="match status" value="1"/>
</dbReference>
<sequence>MDAEEEALFRSYPYALYFVQSPSTLSHAHTTATESAFHSPSRPEQPDPARFTLSRCSSSRGSNHSFLHEKKVPYDLGGTEKGESRPIGVLRDGILDCGDDDEEEEGEDDFGNRKDWWWRYLSFRTSSSFGWICLQVIWRFLVSLGVALLVFYIATKPPIPQMSLKIAGIREFGLGEGVDASGVSTKILTCNCSLDLVIDNKSKLFGLHLHPPLMDLSFANLPLAISYGPKLYAGSDGSTLFQLHVATANKPVYGAGRAMQDMLDMRKGLPLAIHVSLRSRFWVVWGLINTKFHHKAVCLLVLDRAYDKKHRTQAYNSSCMMTT</sequence>
<feature type="transmembrane region" description="Helical" evidence="2">
    <location>
        <begin position="129"/>
        <end position="154"/>
    </location>
</feature>
<dbReference type="FunCoup" id="A0A2R6QKR8">
    <property type="interactions" value="91"/>
</dbReference>
<reference evidence="3 4" key="1">
    <citation type="submission" date="2017-07" db="EMBL/GenBank/DDBJ databases">
        <title>An improved, manually edited Actinidia chinensis var. chinensis (kiwifruit) genome highlights the challenges associated with draft genomes and gene prediction in plants.</title>
        <authorList>
            <person name="Pilkington S."/>
            <person name="Crowhurst R."/>
            <person name="Hilario E."/>
            <person name="Nardozza S."/>
            <person name="Fraser L."/>
            <person name="Peng Y."/>
            <person name="Gunaseelan K."/>
            <person name="Simpson R."/>
            <person name="Tahir J."/>
            <person name="Deroles S."/>
            <person name="Templeton K."/>
            <person name="Luo Z."/>
            <person name="Davy M."/>
            <person name="Cheng C."/>
            <person name="Mcneilage M."/>
            <person name="Scaglione D."/>
            <person name="Liu Y."/>
            <person name="Zhang Q."/>
            <person name="Datson P."/>
            <person name="De Silva N."/>
            <person name="Gardiner S."/>
            <person name="Bassett H."/>
            <person name="Chagne D."/>
            <person name="Mccallum J."/>
            <person name="Dzierzon H."/>
            <person name="Deng C."/>
            <person name="Wang Y.-Y."/>
            <person name="Barron N."/>
            <person name="Manako K."/>
            <person name="Bowen J."/>
            <person name="Foster T."/>
            <person name="Erridge Z."/>
            <person name="Tiffin H."/>
            <person name="Waite C."/>
            <person name="Davies K."/>
            <person name="Grierson E."/>
            <person name="Laing W."/>
            <person name="Kirk R."/>
            <person name="Chen X."/>
            <person name="Wood M."/>
            <person name="Montefiori M."/>
            <person name="Brummell D."/>
            <person name="Schwinn K."/>
            <person name="Catanach A."/>
            <person name="Fullerton C."/>
            <person name="Li D."/>
            <person name="Meiyalaghan S."/>
            <person name="Nieuwenhuizen N."/>
            <person name="Read N."/>
            <person name="Prakash R."/>
            <person name="Hunter D."/>
            <person name="Zhang H."/>
            <person name="Mckenzie M."/>
            <person name="Knabel M."/>
            <person name="Harris A."/>
            <person name="Allan A."/>
            <person name="Chen A."/>
            <person name="Janssen B."/>
            <person name="Plunkett B."/>
            <person name="Dwamena C."/>
            <person name="Voogd C."/>
            <person name="Leif D."/>
            <person name="Lafferty D."/>
            <person name="Souleyre E."/>
            <person name="Varkonyi-Gasic E."/>
            <person name="Gambi F."/>
            <person name="Hanley J."/>
            <person name="Yao J.-L."/>
            <person name="Cheung J."/>
            <person name="David K."/>
            <person name="Warren B."/>
            <person name="Marsh K."/>
            <person name="Snowden K."/>
            <person name="Lin-Wang K."/>
            <person name="Brian L."/>
            <person name="Martinez-Sanchez M."/>
            <person name="Wang M."/>
            <person name="Ileperuma N."/>
            <person name="Macnee N."/>
            <person name="Campin R."/>
            <person name="Mcatee P."/>
            <person name="Drummond R."/>
            <person name="Espley R."/>
            <person name="Ireland H."/>
            <person name="Wu R."/>
            <person name="Atkinson R."/>
            <person name="Karunairetnam S."/>
            <person name="Bulley S."/>
            <person name="Chunkath S."/>
            <person name="Hanley Z."/>
            <person name="Storey R."/>
            <person name="Thrimawithana A."/>
            <person name="Thomson S."/>
            <person name="David C."/>
            <person name="Testolin R."/>
        </authorList>
    </citation>
    <scope>NUCLEOTIDE SEQUENCE [LARGE SCALE GENOMIC DNA]</scope>
    <source>
        <strain evidence="4">cv. Red5</strain>
        <tissue evidence="3">Young leaf</tissue>
    </source>
</reference>
<keyword evidence="4" id="KW-1185">Reference proteome</keyword>
<dbReference type="Proteomes" id="UP000241394">
    <property type="component" value="Chromosome LG15"/>
</dbReference>
<dbReference type="OrthoDB" id="777193at2759"/>
<comment type="caution">
    <text evidence="3">The sequence shown here is derived from an EMBL/GenBank/DDBJ whole genome shotgun (WGS) entry which is preliminary data.</text>
</comment>